<proteinExistence type="predicted"/>
<organism evidence="1 2">
    <name type="scientific">Candida glabrata</name>
    <name type="common">Yeast</name>
    <name type="synonym">Torulopsis glabrata</name>
    <dbReference type="NCBI Taxonomy" id="5478"/>
    <lineage>
        <taxon>Eukaryota</taxon>
        <taxon>Fungi</taxon>
        <taxon>Dikarya</taxon>
        <taxon>Ascomycota</taxon>
        <taxon>Saccharomycotina</taxon>
        <taxon>Saccharomycetes</taxon>
        <taxon>Saccharomycetales</taxon>
        <taxon>Saccharomycetaceae</taxon>
        <taxon>Nakaseomyces</taxon>
    </lineage>
</organism>
<dbReference type="GO" id="GO:0030686">
    <property type="term" value="C:90S preribosome"/>
    <property type="evidence" value="ECO:0007669"/>
    <property type="project" value="EnsemblFungi"/>
</dbReference>
<dbReference type="GO" id="GO:0000462">
    <property type="term" value="P:maturation of SSU-rRNA from tricistronic rRNA transcript (SSU-rRNA, 5.8S rRNA, LSU-rRNA)"/>
    <property type="evidence" value="ECO:0007669"/>
    <property type="project" value="EnsemblFungi"/>
</dbReference>
<dbReference type="InterPro" id="IPR028364">
    <property type="entry name" value="Ribosomal_uL1/biogenesis"/>
</dbReference>
<dbReference type="OMA" id="ADFRVHH"/>
<dbReference type="OrthoDB" id="10251727at2759"/>
<dbReference type="EMBL" id="LLZZ01000120">
    <property type="protein sequence ID" value="KTB03313.1"/>
    <property type="molecule type" value="Genomic_DNA"/>
</dbReference>
<accession>A0A0W0CUF6</accession>
<dbReference type="SUPFAM" id="SSF56808">
    <property type="entry name" value="Ribosomal protein L1"/>
    <property type="match status" value="1"/>
</dbReference>
<evidence type="ECO:0000313" key="1">
    <source>
        <dbReference type="EMBL" id="KTB03313.1"/>
    </source>
</evidence>
<name>A0A0W0CUF6_CANGB</name>
<gene>
    <name evidence="1" type="ORF">AO440_002009</name>
</gene>
<dbReference type="VEuPathDB" id="FungiDB:B1J91_H02673g"/>
<dbReference type="GO" id="GO:0032040">
    <property type="term" value="C:small-subunit processome"/>
    <property type="evidence" value="ECO:0007669"/>
    <property type="project" value="EnsemblFungi"/>
</dbReference>
<dbReference type="Proteomes" id="UP000054886">
    <property type="component" value="Unassembled WGS sequence"/>
</dbReference>
<dbReference type="VEuPathDB" id="FungiDB:GWK60_H02475"/>
<dbReference type="VEuPathDB" id="FungiDB:GW608_H02453"/>
<protein>
    <submittedName>
        <fullName evidence="1">Ribosome biogenesis protein UTP30</fullName>
    </submittedName>
</protein>
<dbReference type="PhylomeDB" id="A0A0W0CUF6"/>
<sequence length="267" mass="30390">MAPSLCDSAFARKGVDALISYATNQDSNNDIQLIIHTEKKLGIKKDYIPRVIPLKHNKMSKVKDMRILLITKDPANKYRDVLTSNELTSDTFKEIISVKNLKRRFRGSKLTSLYKEFDMVVADFRVHHLLPAILGSRFYHSSKKTPYMVRINKEVKHKGAKMDETIDPVYLKAQLKSICRNTSYMPNEDNCINVKVGFVSTHTAKQILENIQDVIEFLSDKNMKPSGGVIKGSIKSLQVKTASSASIPIYQYNENKEKNIPNDRLVL</sequence>
<reference evidence="1 2" key="1">
    <citation type="submission" date="2015-10" db="EMBL/GenBank/DDBJ databases">
        <title>Draft genomes sequences of Candida glabrata isolates 1A, 1B, 2A, 2B, 3A and 3B.</title>
        <authorList>
            <person name="Haavelsrud O.E."/>
            <person name="Gaustad P."/>
        </authorList>
    </citation>
    <scope>NUCLEOTIDE SEQUENCE [LARGE SCALE GENOMIC DNA]</scope>
    <source>
        <strain evidence="1">910700640</strain>
    </source>
</reference>
<dbReference type="VEuPathDB" id="FungiDB:GVI51_H02453"/>
<dbReference type="Pfam" id="PF00687">
    <property type="entry name" value="Ribosomal_L1"/>
    <property type="match status" value="1"/>
</dbReference>
<comment type="caution">
    <text evidence="1">The sequence shown here is derived from an EMBL/GenBank/DDBJ whole genome shotgun (WGS) entry which is preliminary data.</text>
</comment>
<evidence type="ECO:0000313" key="2">
    <source>
        <dbReference type="Proteomes" id="UP000054886"/>
    </source>
</evidence>
<dbReference type="InterPro" id="IPR023674">
    <property type="entry name" value="Ribosomal_uL1-like"/>
</dbReference>
<dbReference type="AlphaFoldDB" id="A0A0W0CUF6"/>
<dbReference type="VEuPathDB" id="FungiDB:CAGL0H02673g"/>